<comment type="caution">
    <text evidence="2">The sequence shown here is derived from an EMBL/GenBank/DDBJ whole genome shotgun (WGS) entry which is preliminary data.</text>
</comment>
<protein>
    <recommendedName>
        <fullName evidence="1">TLDc domain-containing protein</fullName>
    </recommendedName>
</protein>
<gene>
    <name evidence="2" type="ORF">JYZ213_LOCUS20961</name>
</gene>
<dbReference type="Pfam" id="PF07534">
    <property type="entry name" value="TLD"/>
    <property type="match status" value="1"/>
</dbReference>
<dbReference type="AlphaFoldDB" id="A0A814NI33"/>
<dbReference type="Proteomes" id="UP000663845">
    <property type="component" value="Unassembled WGS sequence"/>
</dbReference>
<sequence length="257" mass="30084">MSIDIDQQLYNNNNNNDDDDENNISYICNLYNKVKDNKDEILLNSTGSILNDNYCFNSNIVKSINDQVNSVTLFVEYSFKNQYKYNKNKNSDILRRRSKFNLIIHKSKQSIDNKKYYLYYPKEGSLLNNNQWNKLLNWNVKSLNEQWNLLYKATRDGFNDIYLDFSSDENAFLFSFSSNSSIKYSLIDPHTKYAIWNSSNYGPTFGRGADLFICSQSNIIEESYSKLSSSYRDPTGLKSKALAGQQHFLIHDIEIYY</sequence>
<organism evidence="2 3">
    <name type="scientific">Adineta steineri</name>
    <dbReference type="NCBI Taxonomy" id="433720"/>
    <lineage>
        <taxon>Eukaryota</taxon>
        <taxon>Metazoa</taxon>
        <taxon>Spiralia</taxon>
        <taxon>Gnathifera</taxon>
        <taxon>Rotifera</taxon>
        <taxon>Eurotatoria</taxon>
        <taxon>Bdelloidea</taxon>
        <taxon>Adinetida</taxon>
        <taxon>Adinetidae</taxon>
        <taxon>Adineta</taxon>
    </lineage>
</organism>
<name>A0A814NI33_9BILA</name>
<accession>A0A814NI33</accession>
<dbReference type="SUPFAM" id="SSF50993">
    <property type="entry name" value="Peptidase/esterase 'gauge' domain"/>
    <property type="match status" value="1"/>
</dbReference>
<evidence type="ECO:0000313" key="3">
    <source>
        <dbReference type="Proteomes" id="UP000663845"/>
    </source>
</evidence>
<dbReference type="EMBL" id="CAJNOG010000225">
    <property type="protein sequence ID" value="CAF1093232.1"/>
    <property type="molecule type" value="Genomic_DNA"/>
</dbReference>
<evidence type="ECO:0000313" key="2">
    <source>
        <dbReference type="EMBL" id="CAF1093232.1"/>
    </source>
</evidence>
<feature type="domain" description="TLDc" evidence="1">
    <location>
        <begin position="165"/>
        <end position="256"/>
    </location>
</feature>
<evidence type="ECO:0000259" key="1">
    <source>
        <dbReference type="Pfam" id="PF07534"/>
    </source>
</evidence>
<proteinExistence type="predicted"/>
<reference evidence="2" key="1">
    <citation type="submission" date="2021-02" db="EMBL/GenBank/DDBJ databases">
        <authorList>
            <person name="Nowell W R."/>
        </authorList>
    </citation>
    <scope>NUCLEOTIDE SEQUENCE</scope>
</reference>
<dbReference type="InterPro" id="IPR006571">
    <property type="entry name" value="TLDc_dom"/>
</dbReference>